<dbReference type="AlphaFoldDB" id="A0A3N6M4W5"/>
<protein>
    <submittedName>
        <fullName evidence="5">PGF-CTERM sorting domain-containing protein</fullName>
    </submittedName>
</protein>
<organism evidence="5 6">
    <name type="scientific">Natrarchaeobius chitinivorans</name>
    <dbReference type="NCBI Taxonomy" id="1679083"/>
    <lineage>
        <taxon>Archaea</taxon>
        <taxon>Methanobacteriati</taxon>
        <taxon>Methanobacteriota</taxon>
        <taxon>Stenosarchaea group</taxon>
        <taxon>Halobacteria</taxon>
        <taxon>Halobacteriales</taxon>
        <taxon>Natrialbaceae</taxon>
        <taxon>Natrarchaeobius</taxon>
    </lineage>
</organism>
<dbReference type="Proteomes" id="UP000281431">
    <property type="component" value="Unassembled WGS sequence"/>
</dbReference>
<feature type="domain" description="DUF7345" evidence="4">
    <location>
        <begin position="38"/>
        <end position="158"/>
    </location>
</feature>
<keyword evidence="3" id="KW-0812">Transmembrane</keyword>
<evidence type="ECO:0000259" key="4">
    <source>
        <dbReference type="Pfam" id="PF24036"/>
    </source>
</evidence>
<gene>
    <name evidence="5" type="ORF">EA472_17455</name>
</gene>
<dbReference type="InterPro" id="IPR026371">
    <property type="entry name" value="PGF_CTERM"/>
</dbReference>
<feature type="compositionally biased region" description="Acidic residues" evidence="2">
    <location>
        <begin position="197"/>
        <end position="213"/>
    </location>
</feature>
<dbReference type="EMBL" id="REFZ01000014">
    <property type="protein sequence ID" value="RQG98588.1"/>
    <property type="molecule type" value="Genomic_DNA"/>
</dbReference>
<evidence type="ECO:0000256" key="2">
    <source>
        <dbReference type="SAM" id="MobiDB-lite"/>
    </source>
</evidence>
<reference evidence="5 6" key="1">
    <citation type="submission" date="2018-10" db="EMBL/GenBank/DDBJ databases">
        <title>Natrarchaeobius chitinivorans gen. nov., sp. nov., and Natrarchaeobius haloalkaliphilus sp. nov., alkaliphilic, chitin-utilizing haloarchaea from hypersaline alkaline lakes.</title>
        <authorList>
            <person name="Sorokin D.Y."/>
            <person name="Elcheninov A.G."/>
            <person name="Kostrikina N.A."/>
            <person name="Bale N.J."/>
            <person name="Sinninghe Damste J.S."/>
            <person name="Khijniak T.V."/>
            <person name="Kublanov I.V."/>
            <person name="Toshchakov S.V."/>
        </authorList>
    </citation>
    <scope>NUCLEOTIDE SEQUENCE [LARGE SCALE GENOMIC DNA]</scope>
    <source>
        <strain evidence="5 6">AArcht7</strain>
    </source>
</reference>
<feature type="region of interest" description="Disordered" evidence="2">
    <location>
        <begin position="197"/>
        <end position="216"/>
    </location>
</feature>
<evidence type="ECO:0000256" key="3">
    <source>
        <dbReference type="SAM" id="Phobius"/>
    </source>
</evidence>
<evidence type="ECO:0000313" key="5">
    <source>
        <dbReference type="EMBL" id="RQG98588.1"/>
    </source>
</evidence>
<dbReference type="Pfam" id="PF24036">
    <property type="entry name" value="DUF7345"/>
    <property type="match status" value="1"/>
</dbReference>
<name>A0A3N6M4W5_NATCH</name>
<dbReference type="InterPro" id="IPR055769">
    <property type="entry name" value="DUF7345"/>
</dbReference>
<keyword evidence="1" id="KW-0732">Signal</keyword>
<feature type="compositionally biased region" description="Basic and acidic residues" evidence="2">
    <location>
        <begin position="164"/>
        <end position="173"/>
    </location>
</feature>
<feature type="transmembrane region" description="Helical" evidence="3">
    <location>
        <begin position="216"/>
        <end position="235"/>
    </location>
</feature>
<evidence type="ECO:0000313" key="6">
    <source>
        <dbReference type="Proteomes" id="UP000281431"/>
    </source>
</evidence>
<dbReference type="GO" id="GO:0005886">
    <property type="term" value="C:plasma membrane"/>
    <property type="evidence" value="ECO:0007669"/>
    <property type="project" value="UniProtKB-SubCell"/>
</dbReference>
<evidence type="ECO:0000256" key="1">
    <source>
        <dbReference type="ARBA" id="ARBA00022729"/>
    </source>
</evidence>
<feature type="region of interest" description="Disordered" evidence="2">
    <location>
        <begin position="158"/>
        <end position="182"/>
    </location>
</feature>
<keyword evidence="6" id="KW-1185">Reference proteome</keyword>
<keyword evidence="3" id="KW-0472">Membrane</keyword>
<sequence length="240" mass="25639">MYNRFLVAVVAVVLVGSVFVSPVVGATSVEDADEPKVQVEMTSDGDATVSLVSIYDLGDEDEQTSFELLAEDEEAQDDLRDRFTERMESVAENSGHDGEAVIDDASIEIRSEDGYGVVTVVVTWSGLAEGDGEMLVLTEPFVSGFELDRQLVITGPDDATIESTSHDPDEKDSTQVSWDPDTDLDGFELVISLEDAESDTVAETDSEDEEETADGVPGFGIGVALVALVAGLGIASRRLH</sequence>
<comment type="caution">
    <text evidence="5">The sequence shown here is derived from an EMBL/GenBank/DDBJ whole genome shotgun (WGS) entry which is preliminary data.</text>
</comment>
<proteinExistence type="predicted"/>
<dbReference type="GO" id="GO:0030115">
    <property type="term" value="C:S-layer"/>
    <property type="evidence" value="ECO:0007669"/>
    <property type="project" value="UniProtKB-SubCell"/>
</dbReference>
<accession>A0A3N6M4W5</accession>
<dbReference type="OrthoDB" id="240095at2157"/>
<keyword evidence="3" id="KW-1133">Transmembrane helix</keyword>
<dbReference type="NCBIfam" id="TIGR04126">
    <property type="entry name" value="PGF_CTERM"/>
    <property type="match status" value="1"/>
</dbReference>